<comment type="caution">
    <text evidence="1">The sequence shown here is derived from an EMBL/GenBank/DDBJ whole genome shotgun (WGS) entry which is preliminary data.</text>
</comment>
<dbReference type="InterPro" id="IPR031832">
    <property type="entry name" value="DUF4747"/>
</dbReference>
<evidence type="ECO:0000313" key="1">
    <source>
        <dbReference type="EMBL" id="TVV27240.1"/>
    </source>
</evidence>
<dbReference type="Pfam" id="PF15931">
    <property type="entry name" value="DUF4747"/>
    <property type="match status" value="1"/>
</dbReference>
<organism evidence="1 2">
    <name type="scientific">Weissella cibaria</name>
    <dbReference type="NCBI Taxonomy" id="137591"/>
    <lineage>
        <taxon>Bacteria</taxon>
        <taxon>Bacillati</taxon>
        <taxon>Bacillota</taxon>
        <taxon>Bacilli</taxon>
        <taxon>Lactobacillales</taxon>
        <taxon>Lactobacillaceae</taxon>
        <taxon>Weissella</taxon>
    </lineage>
</organism>
<proteinExistence type="predicted"/>
<accession>A0A9Q8JHH9</accession>
<protein>
    <submittedName>
        <fullName evidence="1">DUF4747 family protein</fullName>
    </submittedName>
</protein>
<dbReference type="EMBL" id="VNHC01000002">
    <property type="protein sequence ID" value="TVV27240.1"/>
    <property type="molecule type" value="Genomic_DNA"/>
</dbReference>
<evidence type="ECO:0000313" key="2">
    <source>
        <dbReference type="Proteomes" id="UP000320012"/>
    </source>
</evidence>
<gene>
    <name evidence="1" type="ORF">FO435_04795</name>
</gene>
<sequence>MEWVTRMSSIYFAKMNINEQIYEVYREEKNITDLLRTIAESISHNVSISMEDGSELRLFNVDQSESLMQISGFLGDIRTEERATFDVEHQTAIDQAVENALEYVTFFFDIEQEILAFTTSVKLSRKKILNFFENVIKEKSDIGVAFMMYTDIEDFSYKIKSMEKVTTAQFKLVPPNGDKEDFEALYKIAPKFLEETEATNFKQEFSTRKKAGINLESNLMESYIEGVGLGYAQVTMKGKDDSGESVEVKSESDSPLKVIVSTALSHSKPAIKEQAMEMFSTIRVKSAAARERLKRK</sequence>
<reference evidence="1 2" key="1">
    <citation type="submission" date="2019-07" db="EMBL/GenBank/DDBJ databases">
        <title>Genome sequence of Weissella cibaria GK1.</title>
        <authorList>
            <person name="Choi H.-J."/>
        </authorList>
    </citation>
    <scope>NUCLEOTIDE SEQUENCE [LARGE SCALE GENOMIC DNA]</scope>
    <source>
        <strain evidence="1 2">GK1</strain>
    </source>
</reference>
<dbReference type="AlphaFoldDB" id="A0A9Q8JHH9"/>
<name>A0A9Q8JHH9_9LACO</name>
<dbReference type="Proteomes" id="UP000320012">
    <property type="component" value="Unassembled WGS sequence"/>
</dbReference>